<evidence type="ECO:0000256" key="6">
    <source>
        <dbReference type="ARBA" id="ARBA00023002"/>
    </source>
</evidence>
<dbReference type="InterPro" id="IPR036291">
    <property type="entry name" value="NAD(P)-bd_dom_sf"/>
</dbReference>
<dbReference type="RefSeq" id="WP_105000346.1">
    <property type="nucleotide sequence ID" value="NZ_MQVX01000001.1"/>
</dbReference>
<feature type="binding site" evidence="13">
    <location>
        <position position="30"/>
    </location>
    <ligand>
        <name>NADP(+)</name>
        <dbReference type="ChEBI" id="CHEBI:58349"/>
    </ligand>
</feature>
<dbReference type="InterPro" id="IPR022663">
    <property type="entry name" value="DapB_C"/>
</dbReference>
<dbReference type="GO" id="GO:0016726">
    <property type="term" value="F:oxidoreductase activity, acting on CH or CH2 groups, NAD or NADP as acceptor"/>
    <property type="evidence" value="ECO:0007669"/>
    <property type="project" value="UniProtKB-UniRule"/>
</dbReference>
<gene>
    <name evidence="13" type="primary">dapB</name>
    <name evidence="16" type="ORF">BST99_02200</name>
</gene>
<evidence type="ECO:0000256" key="4">
    <source>
        <dbReference type="ARBA" id="ARBA00022857"/>
    </source>
</evidence>
<dbReference type="NCBIfam" id="TIGR00036">
    <property type="entry name" value="dapB"/>
    <property type="match status" value="1"/>
</dbReference>
<sequence length="241" mass="26547">MSKIALFGYGKMGKAIERIALSRGHHICARINDGTETDPWEEADVIIDFSLPEVAFGNIEKGLTAGIPVISGTTGWLDRYEEALELCQQQKGAFLYASNFSLGVNLFFALNSYLAQLMGARKEYRAELSETHHIHKLDAPSGTAITLAEDLIKHTDYTGYSLVEEGKHPDNSRDLPIRAYREGEVPGTHHLTYSSEVDQVELIHTAHNRDGFALGAVIAAEWIQGKSGVFTMKDVLNLPSS</sequence>
<dbReference type="InterPro" id="IPR000846">
    <property type="entry name" value="DapB_N"/>
</dbReference>
<evidence type="ECO:0000256" key="8">
    <source>
        <dbReference type="ARBA" id="ARBA00023154"/>
    </source>
</evidence>
<dbReference type="GO" id="GO:0019877">
    <property type="term" value="P:diaminopimelate biosynthetic process"/>
    <property type="evidence" value="ECO:0007669"/>
    <property type="project" value="UniProtKB-UniRule"/>
</dbReference>
<keyword evidence="17" id="KW-1185">Reference proteome</keyword>
<evidence type="ECO:0000256" key="10">
    <source>
        <dbReference type="ARBA" id="ARBA00038983"/>
    </source>
</evidence>
<evidence type="ECO:0000256" key="13">
    <source>
        <dbReference type="HAMAP-Rule" id="MF_00102"/>
    </source>
</evidence>
<evidence type="ECO:0000256" key="5">
    <source>
        <dbReference type="ARBA" id="ARBA00022915"/>
    </source>
</evidence>
<evidence type="ECO:0000259" key="15">
    <source>
        <dbReference type="Pfam" id="PF05173"/>
    </source>
</evidence>
<feature type="active site" description="Proton donor/acceptor" evidence="13">
    <location>
        <position position="132"/>
    </location>
</feature>
<comment type="subunit">
    <text evidence="13">Homotetramer.</text>
</comment>
<dbReference type="GO" id="GO:0051287">
    <property type="term" value="F:NAD binding"/>
    <property type="evidence" value="ECO:0007669"/>
    <property type="project" value="UniProtKB-UniRule"/>
</dbReference>
<feature type="binding site" evidence="13">
    <location>
        <begin position="142"/>
        <end position="143"/>
    </location>
    <ligand>
        <name>(S)-2,3,4,5-tetrahydrodipicolinate</name>
        <dbReference type="ChEBI" id="CHEBI:16845"/>
    </ligand>
</feature>
<comment type="caution">
    <text evidence="13">Lacks conserved residue(s) required for the propagation of feature annotation.</text>
</comment>
<feature type="active site" description="Proton donor" evidence="13">
    <location>
        <position position="136"/>
    </location>
</feature>
<dbReference type="AlphaFoldDB" id="A0A2S7T561"/>
<evidence type="ECO:0000256" key="12">
    <source>
        <dbReference type="ARBA" id="ARBA00049396"/>
    </source>
</evidence>
<dbReference type="Proteomes" id="UP000239366">
    <property type="component" value="Unassembled WGS sequence"/>
</dbReference>
<dbReference type="PIRSF" id="PIRSF000161">
    <property type="entry name" value="DHPR"/>
    <property type="match status" value="1"/>
</dbReference>
<evidence type="ECO:0000256" key="9">
    <source>
        <dbReference type="ARBA" id="ARBA00037922"/>
    </source>
</evidence>
<evidence type="ECO:0000313" key="17">
    <source>
        <dbReference type="Proteomes" id="UP000239366"/>
    </source>
</evidence>
<comment type="function">
    <text evidence="13">Catalyzes the conversion of 4-hydroxy-tetrahydrodipicolinate (HTPA) to tetrahydrodipicolinate.</text>
</comment>
<name>A0A2S7T561_9FLAO</name>
<dbReference type="PROSITE" id="PS01298">
    <property type="entry name" value="DAPB"/>
    <property type="match status" value="1"/>
</dbReference>
<dbReference type="Gene3D" id="3.40.50.720">
    <property type="entry name" value="NAD(P)-binding Rossmann-like Domain"/>
    <property type="match status" value="1"/>
</dbReference>
<comment type="similarity">
    <text evidence="1 13">Belongs to the DapB family.</text>
</comment>
<dbReference type="EC" id="1.17.1.8" evidence="10 13"/>
<keyword evidence="7 13" id="KW-0520">NAD</keyword>
<dbReference type="SUPFAM" id="SSF55347">
    <property type="entry name" value="Glyceraldehyde-3-phosphate dehydrogenase-like, C-terminal domain"/>
    <property type="match status" value="1"/>
</dbReference>
<dbReference type="GO" id="GO:0005829">
    <property type="term" value="C:cytosol"/>
    <property type="evidence" value="ECO:0007669"/>
    <property type="project" value="TreeGrafter"/>
</dbReference>
<keyword evidence="5 13" id="KW-0220">Diaminopimelate biosynthesis</keyword>
<dbReference type="Pfam" id="PF01113">
    <property type="entry name" value="DapB_N"/>
    <property type="match status" value="1"/>
</dbReference>
<comment type="pathway">
    <text evidence="9 13">Amino-acid biosynthesis; L-lysine biosynthesis via DAP pathway; (S)-tetrahydrodipicolinate from L-aspartate: step 4/4.</text>
</comment>
<dbReference type="UniPathway" id="UPA00034">
    <property type="reaction ID" value="UER00018"/>
</dbReference>
<dbReference type="InterPro" id="IPR023940">
    <property type="entry name" value="DHDPR_bac"/>
</dbReference>
<dbReference type="Gene3D" id="3.30.360.10">
    <property type="entry name" value="Dihydrodipicolinate Reductase, domain 2"/>
    <property type="match status" value="1"/>
</dbReference>
<feature type="binding site" evidence="13">
    <location>
        <begin position="72"/>
        <end position="74"/>
    </location>
    <ligand>
        <name>NAD(+)</name>
        <dbReference type="ChEBI" id="CHEBI:57540"/>
    </ligand>
</feature>
<dbReference type="GO" id="GO:0050661">
    <property type="term" value="F:NADP binding"/>
    <property type="evidence" value="ECO:0007669"/>
    <property type="project" value="UniProtKB-UniRule"/>
</dbReference>
<dbReference type="GO" id="GO:0009089">
    <property type="term" value="P:lysine biosynthetic process via diaminopimelate"/>
    <property type="evidence" value="ECO:0007669"/>
    <property type="project" value="UniProtKB-UniRule"/>
</dbReference>
<keyword evidence="8 13" id="KW-0457">Lysine biosynthesis</keyword>
<reference evidence="17" key="1">
    <citation type="submission" date="2016-11" db="EMBL/GenBank/DDBJ databases">
        <title>Trade-off between light-utilization and light-protection in marine flavobacteria.</title>
        <authorList>
            <person name="Kumagai Y."/>
            <person name="Yoshizawa S."/>
            <person name="Kogure K."/>
        </authorList>
    </citation>
    <scope>NUCLEOTIDE SEQUENCE [LARGE SCALE GENOMIC DNA]</scope>
    <source>
        <strain evidence="17">SG-18</strain>
    </source>
</reference>
<dbReference type="PANTHER" id="PTHR20836">
    <property type="entry name" value="DIHYDRODIPICOLINATE REDUCTASE"/>
    <property type="match status" value="1"/>
</dbReference>
<keyword evidence="2 13" id="KW-0963">Cytoplasm</keyword>
<dbReference type="InterPro" id="IPR022664">
    <property type="entry name" value="DapB_N_CS"/>
</dbReference>
<evidence type="ECO:0000256" key="3">
    <source>
        <dbReference type="ARBA" id="ARBA00022605"/>
    </source>
</evidence>
<evidence type="ECO:0000256" key="2">
    <source>
        <dbReference type="ARBA" id="ARBA00022490"/>
    </source>
</evidence>
<dbReference type="OrthoDB" id="9790352at2"/>
<dbReference type="GO" id="GO:0008839">
    <property type="term" value="F:4-hydroxy-tetrahydrodipicolinate reductase"/>
    <property type="evidence" value="ECO:0007669"/>
    <property type="project" value="UniProtKB-UniRule"/>
</dbReference>
<keyword evidence="4 13" id="KW-0521">NADP</keyword>
<proteinExistence type="inferred from homology"/>
<evidence type="ECO:0000313" key="16">
    <source>
        <dbReference type="EMBL" id="PQJ14711.1"/>
    </source>
</evidence>
<dbReference type="SUPFAM" id="SSF51735">
    <property type="entry name" value="NAD(P)-binding Rossmann-fold domains"/>
    <property type="match status" value="1"/>
</dbReference>
<feature type="domain" description="Dihydrodipicolinate reductase C-terminal" evidence="15">
    <location>
        <begin position="103"/>
        <end position="236"/>
    </location>
</feature>
<comment type="catalytic activity">
    <reaction evidence="12 13">
        <text>(S)-2,3,4,5-tetrahydrodipicolinate + NAD(+) + H2O = (2S,4S)-4-hydroxy-2,3,4,5-tetrahydrodipicolinate + NADH + H(+)</text>
        <dbReference type="Rhea" id="RHEA:35323"/>
        <dbReference type="ChEBI" id="CHEBI:15377"/>
        <dbReference type="ChEBI" id="CHEBI:15378"/>
        <dbReference type="ChEBI" id="CHEBI:16845"/>
        <dbReference type="ChEBI" id="CHEBI:57540"/>
        <dbReference type="ChEBI" id="CHEBI:57945"/>
        <dbReference type="ChEBI" id="CHEBI:67139"/>
        <dbReference type="EC" id="1.17.1.8"/>
    </reaction>
</comment>
<evidence type="ECO:0000256" key="7">
    <source>
        <dbReference type="ARBA" id="ARBA00023027"/>
    </source>
</evidence>
<accession>A0A2S7T561</accession>
<keyword evidence="6 13" id="KW-0560">Oxidoreductase</keyword>
<dbReference type="HAMAP" id="MF_00102">
    <property type="entry name" value="DapB"/>
    <property type="match status" value="1"/>
</dbReference>
<comment type="caution">
    <text evidence="16">The sequence shown here is derived from an EMBL/GenBank/DDBJ whole genome shotgun (WGS) entry which is preliminary data.</text>
</comment>
<comment type="caution">
    <text evidence="13">Was originally thought to be a dihydrodipicolinate reductase (DHDPR), catalyzing the conversion of dihydrodipicolinate to tetrahydrodipicolinate. However, it was shown in E.coli that the substrate of the enzymatic reaction is not dihydrodipicolinate (DHDP) but in fact (2S,4S)-4-hydroxy-2,3,4,5-tetrahydrodipicolinic acid (HTPA), the product released by the DapA-catalyzed reaction.</text>
</comment>
<dbReference type="EMBL" id="MQVX01000001">
    <property type="protein sequence ID" value="PQJ14711.1"/>
    <property type="molecule type" value="Genomic_DNA"/>
</dbReference>
<protein>
    <recommendedName>
        <fullName evidence="10 13">4-hydroxy-tetrahydrodipicolinate reductase</fullName>
        <shortName evidence="13">HTPA reductase</shortName>
        <ecNumber evidence="10 13">1.17.1.8</ecNumber>
    </recommendedName>
</protein>
<comment type="subcellular location">
    <subcellularLocation>
        <location evidence="13">Cytoplasm</location>
    </subcellularLocation>
</comment>
<feature type="domain" description="Dihydrodipicolinate reductase N-terminal" evidence="14">
    <location>
        <begin position="3"/>
        <end position="100"/>
    </location>
</feature>
<dbReference type="Pfam" id="PF05173">
    <property type="entry name" value="DapB_C"/>
    <property type="match status" value="1"/>
</dbReference>
<feature type="binding site" evidence="13">
    <location>
        <position position="133"/>
    </location>
    <ligand>
        <name>(S)-2,3,4,5-tetrahydrodipicolinate</name>
        <dbReference type="ChEBI" id="CHEBI:16845"/>
    </ligand>
</feature>
<evidence type="ECO:0000259" key="14">
    <source>
        <dbReference type="Pfam" id="PF01113"/>
    </source>
</evidence>
<feature type="binding site" evidence="13">
    <location>
        <begin position="97"/>
        <end position="100"/>
    </location>
    <ligand>
        <name>NAD(+)</name>
        <dbReference type="ChEBI" id="CHEBI:57540"/>
    </ligand>
</feature>
<comment type="catalytic activity">
    <reaction evidence="11 13">
        <text>(S)-2,3,4,5-tetrahydrodipicolinate + NADP(+) + H2O = (2S,4S)-4-hydroxy-2,3,4,5-tetrahydrodipicolinate + NADPH + H(+)</text>
        <dbReference type="Rhea" id="RHEA:35331"/>
        <dbReference type="ChEBI" id="CHEBI:15377"/>
        <dbReference type="ChEBI" id="CHEBI:15378"/>
        <dbReference type="ChEBI" id="CHEBI:16845"/>
        <dbReference type="ChEBI" id="CHEBI:57783"/>
        <dbReference type="ChEBI" id="CHEBI:58349"/>
        <dbReference type="ChEBI" id="CHEBI:67139"/>
        <dbReference type="EC" id="1.17.1.8"/>
    </reaction>
</comment>
<dbReference type="PANTHER" id="PTHR20836:SF0">
    <property type="entry name" value="4-HYDROXY-TETRAHYDRODIPICOLINATE REDUCTASE 1, CHLOROPLASTIC-RELATED"/>
    <property type="match status" value="1"/>
</dbReference>
<keyword evidence="3 13" id="KW-0028">Amino-acid biosynthesis</keyword>
<evidence type="ECO:0000256" key="1">
    <source>
        <dbReference type="ARBA" id="ARBA00006642"/>
    </source>
</evidence>
<organism evidence="16 17">
    <name type="scientific">Aureicoccus marinus</name>
    <dbReference type="NCBI Taxonomy" id="754435"/>
    <lineage>
        <taxon>Bacteria</taxon>
        <taxon>Pseudomonadati</taxon>
        <taxon>Bacteroidota</taxon>
        <taxon>Flavobacteriia</taxon>
        <taxon>Flavobacteriales</taxon>
        <taxon>Flavobacteriaceae</taxon>
        <taxon>Aureicoccus</taxon>
    </lineage>
</organism>
<evidence type="ECO:0000256" key="11">
    <source>
        <dbReference type="ARBA" id="ARBA00049080"/>
    </source>
</evidence>